<dbReference type="RefSeq" id="WP_004032224.1">
    <property type="nucleotide sequence ID" value="NZ_AP025586.1"/>
</dbReference>
<organism evidence="2 3">
    <name type="scientific">Methanobrevibacter smithii</name>
    <dbReference type="NCBI Taxonomy" id="2173"/>
    <lineage>
        <taxon>Archaea</taxon>
        <taxon>Methanobacteriati</taxon>
        <taxon>Methanobacteriota</taxon>
        <taxon>Methanomada group</taxon>
        <taxon>Methanobacteria</taxon>
        <taxon>Methanobacteriales</taxon>
        <taxon>Methanobacteriaceae</taxon>
        <taxon>Methanobrevibacter</taxon>
    </lineage>
</organism>
<dbReference type="Proteomes" id="UP000232133">
    <property type="component" value="Chromosome"/>
</dbReference>
<keyword evidence="1" id="KW-0812">Transmembrane</keyword>
<reference evidence="2 3" key="1">
    <citation type="submission" date="2016-10" db="EMBL/GenBank/DDBJ databases">
        <authorList>
            <person name="Varghese N."/>
        </authorList>
    </citation>
    <scope>NUCLEOTIDE SEQUENCE [LARGE SCALE GENOMIC DNA]</scope>
    <source>
        <strain evidence="2 3">KB11</strain>
    </source>
</reference>
<dbReference type="InterPro" id="IPR007166">
    <property type="entry name" value="Class3_signal_pept_motif"/>
</dbReference>
<evidence type="ECO:0000256" key="1">
    <source>
        <dbReference type="SAM" id="Phobius"/>
    </source>
</evidence>
<sequence length="61" mass="6820">MLDNKGQTSAEFILLIGGIIVVVLLTLMFYRNYITGLSGEIKGEEVSNFNNKLDSLSKYFT</sequence>
<feature type="transmembrane region" description="Helical" evidence="1">
    <location>
        <begin position="12"/>
        <end position="30"/>
    </location>
</feature>
<accession>A0A2H4U532</accession>
<keyword evidence="1" id="KW-0472">Membrane</keyword>
<name>A0A2H4U532_METSM</name>
<dbReference type="GeneID" id="78817097"/>
<evidence type="ECO:0000313" key="3">
    <source>
        <dbReference type="Proteomes" id="UP000232133"/>
    </source>
</evidence>
<keyword evidence="1" id="KW-1133">Transmembrane helix</keyword>
<protein>
    <submittedName>
        <fullName evidence="2">Class III signal peptide-containing protein</fullName>
    </submittedName>
</protein>
<dbReference type="AlphaFoldDB" id="A0A2H4U532"/>
<dbReference type="Pfam" id="PF04021">
    <property type="entry name" value="Class_IIIsignal"/>
    <property type="match status" value="1"/>
</dbReference>
<dbReference type="OMA" id="TAMNSDV"/>
<gene>
    <name evidence="2" type="ORF">BK798_01740</name>
</gene>
<evidence type="ECO:0000313" key="2">
    <source>
        <dbReference type="EMBL" id="ATZ59221.1"/>
    </source>
</evidence>
<proteinExistence type="predicted"/>
<dbReference type="EMBL" id="CP017803">
    <property type="protein sequence ID" value="ATZ59221.1"/>
    <property type="molecule type" value="Genomic_DNA"/>
</dbReference>